<feature type="region of interest" description="Disordered" evidence="1">
    <location>
        <begin position="108"/>
        <end position="131"/>
    </location>
</feature>
<feature type="compositionally biased region" description="Low complexity" evidence="1">
    <location>
        <begin position="246"/>
        <end position="267"/>
    </location>
</feature>
<dbReference type="RefSeq" id="WP_256409988.1">
    <property type="nucleotide sequence ID" value="NZ_JANHDN010000008.1"/>
</dbReference>
<evidence type="ECO:0008006" key="4">
    <source>
        <dbReference type="Google" id="ProtNLM"/>
    </source>
</evidence>
<reference evidence="2 3" key="1">
    <citation type="journal article" date="2019" name="Int. J. Syst. Evol. Microbiol.">
        <title>The Global Catalogue of Microorganisms (GCM) 10K type strain sequencing project: providing services to taxonomists for standard genome sequencing and annotation.</title>
        <authorList>
            <consortium name="The Broad Institute Genomics Platform"/>
            <consortium name="The Broad Institute Genome Sequencing Center for Infectious Disease"/>
            <person name="Wu L."/>
            <person name="Ma J."/>
        </authorList>
    </citation>
    <scope>NUCLEOTIDE SEQUENCE [LARGE SCALE GENOMIC DNA]</scope>
    <source>
        <strain evidence="2 3">CGMCC 1.12554</strain>
    </source>
</reference>
<dbReference type="Proteomes" id="UP001596545">
    <property type="component" value="Unassembled WGS sequence"/>
</dbReference>
<comment type="caution">
    <text evidence="2">The sequence shown here is derived from an EMBL/GenBank/DDBJ whole genome shotgun (WGS) entry which is preliminary data.</text>
</comment>
<evidence type="ECO:0000313" key="2">
    <source>
        <dbReference type="EMBL" id="MFC7325712.1"/>
    </source>
</evidence>
<keyword evidence="3" id="KW-1185">Reference proteome</keyword>
<sequence>MRQDPIPAALADRLSVAARRLRAARRSALDRVAVEETEWEYAGRTWSWPAGEARTYFRELAPGEREVLDELTAALGERRSSDGPGPGAESGAEVVGVGTGRVAVAIPGAVGEGPGATDGGRPDATGGDPLVAKLARYGPSAEMGDGRPQNRRERRIWSAVESHPFLPVLDGDADGDWIAMPRADVPPDEAVREAALDGVRTALAPHRDRFHFDELKPENVGAYRDRYWIVDYGRPVGEPLFAEPPDASAGDADGTADIADTTDTADTPGGGAGKDRQDRSSEN</sequence>
<name>A0ABD6ANP4_9EURY</name>
<feature type="compositionally biased region" description="Basic and acidic residues" evidence="1">
    <location>
        <begin position="273"/>
        <end position="283"/>
    </location>
</feature>
<gene>
    <name evidence="2" type="ORF">ACFQMF_14135</name>
</gene>
<dbReference type="EMBL" id="JBHTBL010000012">
    <property type="protein sequence ID" value="MFC7325712.1"/>
    <property type="molecule type" value="Genomic_DNA"/>
</dbReference>
<dbReference type="AlphaFoldDB" id="A0ABD6ANP4"/>
<proteinExistence type="predicted"/>
<protein>
    <recommendedName>
        <fullName evidence="4">Aminoglycoside phosphotransferase</fullName>
    </recommendedName>
</protein>
<feature type="region of interest" description="Disordered" evidence="1">
    <location>
        <begin position="238"/>
        <end position="283"/>
    </location>
</feature>
<accession>A0ABD6ANP4</accession>
<evidence type="ECO:0000256" key="1">
    <source>
        <dbReference type="SAM" id="MobiDB-lite"/>
    </source>
</evidence>
<evidence type="ECO:0000313" key="3">
    <source>
        <dbReference type="Proteomes" id="UP001596545"/>
    </source>
</evidence>
<organism evidence="2 3">
    <name type="scientific">Halorubrum rutilum</name>
    <dbReference type="NCBI Taxonomy" id="1364933"/>
    <lineage>
        <taxon>Archaea</taxon>
        <taxon>Methanobacteriati</taxon>
        <taxon>Methanobacteriota</taxon>
        <taxon>Stenosarchaea group</taxon>
        <taxon>Halobacteria</taxon>
        <taxon>Halobacteriales</taxon>
        <taxon>Haloferacaceae</taxon>
        <taxon>Halorubrum</taxon>
    </lineage>
</organism>